<dbReference type="Proteomes" id="UP000764837">
    <property type="component" value="Unassembled WGS sequence"/>
</dbReference>
<dbReference type="PROSITE" id="PS51664">
    <property type="entry name" value="YCAO"/>
    <property type="match status" value="1"/>
</dbReference>
<evidence type="ECO:0000259" key="1">
    <source>
        <dbReference type="PROSITE" id="PS51664"/>
    </source>
</evidence>
<dbReference type="Gene3D" id="3.30.1330.230">
    <property type="match status" value="1"/>
</dbReference>
<name>A0ABS2M317_9ACTN</name>
<protein>
    <submittedName>
        <fullName evidence="2">Ribosomal protein S12 methylthiotransferase accessory factor</fullName>
    </submittedName>
</protein>
<organism evidence="2 3">
    <name type="scientific">Micromonospora luteifusca</name>
    <dbReference type="NCBI Taxonomy" id="709860"/>
    <lineage>
        <taxon>Bacteria</taxon>
        <taxon>Bacillati</taxon>
        <taxon>Actinomycetota</taxon>
        <taxon>Actinomycetes</taxon>
        <taxon>Micromonosporales</taxon>
        <taxon>Micromonosporaceae</taxon>
        <taxon>Micromonospora</taxon>
    </lineage>
</organism>
<dbReference type="Gene3D" id="3.30.40.250">
    <property type="match status" value="1"/>
</dbReference>
<dbReference type="InterPro" id="IPR003776">
    <property type="entry name" value="YcaO-like_dom"/>
</dbReference>
<dbReference type="Gene3D" id="3.30.160.660">
    <property type="match status" value="1"/>
</dbReference>
<gene>
    <name evidence="2" type="ORF">JOD64_005506</name>
</gene>
<dbReference type="PANTHER" id="PTHR37809:SF1">
    <property type="entry name" value="RIBOSOMAL PROTEIN S12 METHYLTHIOTRANSFERASE ACCESSORY FACTOR YCAO"/>
    <property type="match status" value="1"/>
</dbReference>
<dbReference type="InterPro" id="IPR027624">
    <property type="entry name" value="TOMM_cyclo_SagD"/>
</dbReference>
<evidence type="ECO:0000313" key="3">
    <source>
        <dbReference type="Proteomes" id="UP000764837"/>
    </source>
</evidence>
<dbReference type="PANTHER" id="PTHR37809">
    <property type="entry name" value="RIBOSOMAL PROTEIN S12 METHYLTHIOTRANSFERASE ACCESSORY FACTOR YCAO"/>
    <property type="match status" value="1"/>
</dbReference>
<dbReference type="GO" id="GO:0005840">
    <property type="term" value="C:ribosome"/>
    <property type="evidence" value="ECO:0007669"/>
    <property type="project" value="UniProtKB-KW"/>
</dbReference>
<sequence length="435" mass="47910">MRHREIPEDLTSLDGLVSSYGLVSSVGALRTTGLPTGFSYWKSEVGAPGPARRLGRLEHLVSSGQAWDRPDLARFIAIAEAAERYAGRDVLGEHRIRATAEELNGECLEPERYPRCSEAEYAHPDCPIVPFDARASIRWTSGLDLITGQSVWVPAVMACYGLTETVPAEHFSCRMSTGFAVHTDPVEAVVRGMFEVIERDANAVVWLQRLALPVIDPACLGERVRRLIEWCRSRFKKVRLFDATSDLGVPTAYCVISAEYDRRAHRVVGASAGRDLAEAAQKALQEALGVPQFIHFVDRADEPAIEAQMRAVGDTTRYMGRAEQAHAFDFLLNGTDRPPSTGQPPLPADPSEALSEVVGRLANAGMRPVAVDRTTRELADVGLTAVNVVIPDLQPMSVEHLIRFTAHPRLYDAPARMGYRVLRPTELNPWPQPMA</sequence>
<keyword evidence="2" id="KW-0689">Ribosomal protein</keyword>
<dbReference type="EMBL" id="JAFBBP010000001">
    <property type="protein sequence ID" value="MBM7494284.1"/>
    <property type="molecule type" value="Genomic_DNA"/>
</dbReference>
<feature type="domain" description="YcaO" evidence="1">
    <location>
        <begin position="64"/>
        <end position="435"/>
    </location>
</feature>
<keyword evidence="2" id="KW-0687">Ribonucleoprotein</keyword>
<dbReference type="RefSeq" id="WP_204944876.1">
    <property type="nucleotide sequence ID" value="NZ_JAFBBP010000001.1"/>
</dbReference>
<comment type="caution">
    <text evidence="2">The sequence shown here is derived from an EMBL/GenBank/DDBJ whole genome shotgun (WGS) entry which is preliminary data.</text>
</comment>
<dbReference type="NCBIfam" id="TIGR03604">
    <property type="entry name" value="TOMM_cyclo_SagD"/>
    <property type="match status" value="1"/>
</dbReference>
<keyword evidence="3" id="KW-1185">Reference proteome</keyword>
<dbReference type="Pfam" id="PF02624">
    <property type="entry name" value="YcaO"/>
    <property type="match status" value="1"/>
</dbReference>
<accession>A0ABS2M317</accession>
<proteinExistence type="predicted"/>
<evidence type="ECO:0000313" key="2">
    <source>
        <dbReference type="EMBL" id="MBM7494284.1"/>
    </source>
</evidence>
<reference evidence="2 3" key="1">
    <citation type="submission" date="2021-01" db="EMBL/GenBank/DDBJ databases">
        <title>Sequencing the genomes of 1000 actinobacteria strains.</title>
        <authorList>
            <person name="Klenk H.-P."/>
        </authorList>
    </citation>
    <scope>NUCLEOTIDE SEQUENCE [LARGE SCALE GENOMIC DNA]</scope>
    <source>
        <strain evidence="2 3">DSM 100204</strain>
    </source>
</reference>